<reference evidence="3 4" key="1">
    <citation type="submission" date="2018-01" db="EMBL/GenBank/DDBJ databases">
        <title>Superficieibacter electus gen. nov., sp. nov., an extended-spectrum beta-lactamase possessing member of the Enterobacteriaceae family, isolated from intensive care unit surfaces.</title>
        <authorList>
            <person name="Potter R.F."/>
            <person name="D'Souza A.W."/>
        </authorList>
    </citation>
    <scope>NUCLEOTIDE SEQUENCE [LARGE SCALE GENOMIC DNA]</scope>
    <source>
        <strain evidence="2 4">BP-1</strain>
        <strain evidence="1 3">BP-2</strain>
    </source>
</reference>
<dbReference type="OrthoDB" id="9892740at2"/>
<name>A0A2P5GI62_9ENTR</name>
<comment type="caution">
    <text evidence="2">The sequence shown here is derived from an EMBL/GenBank/DDBJ whole genome shotgun (WGS) entry which is preliminary data.</text>
</comment>
<dbReference type="Proteomes" id="UP000247005">
    <property type="component" value="Unassembled WGS sequence"/>
</dbReference>
<dbReference type="RefSeq" id="WP_071993634.1">
    <property type="nucleotide sequence ID" value="NZ_PQGD01000029.1"/>
</dbReference>
<evidence type="ECO:0000313" key="3">
    <source>
        <dbReference type="Proteomes" id="UP000237073"/>
    </source>
</evidence>
<proteinExistence type="predicted"/>
<accession>A0A2P5GI62</accession>
<dbReference type="EMBL" id="PQGD01000029">
    <property type="protein sequence ID" value="POP42594.1"/>
    <property type="molecule type" value="Genomic_DNA"/>
</dbReference>
<evidence type="ECO:0000313" key="1">
    <source>
        <dbReference type="EMBL" id="POP41782.1"/>
    </source>
</evidence>
<gene>
    <name evidence="2" type="ORF">CHU32_24785</name>
    <name evidence="1" type="ORF">CHU33_22000</name>
</gene>
<protein>
    <submittedName>
        <fullName evidence="2">Uncharacterized protein</fullName>
    </submittedName>
</protein>
<organism evidence="2 4">
    <name type="scientific">Superficieibacter electus</name>
    <dbReference type="NCBI Taxonomy" id="2022662"/>
    <lineage>
        <taxon>Bacteria</taxon>
        <taxon>Pseudomonadati</taxon>
        <taxon>Pseudomonadota</taxon>
        <taxon>Gammaproteobacteria</taxon>
        <taxon>Enterobacterales</taxon>
        <taxon>Enterobacteriaceae</taxon>
        <taxon>Superficieibacter</taxon>
    </lineage>
</organism>
<sequence>MFDGISRYQYEEWLYRKYDPKYKPFIDLTPRGDQPPTPQLSNFKLSGHDYFTGNRVEQEADLGDGLFVDFTIGLQRYRDEEGNVDWYEPK</sequence>
<keyword evidence="3" id="KW-1185">Reference proteome</keyword>
<evidence type="ECO:0000313" key="4">
    <source>
        <dbReference type="Proteomes" id="UP000247005"/>
    </source>
</evidence>
<dbReference type="AlphaFoldDB" id="A0A2P5GI62"/>
<dbReference type="Proteomes" id="UP000237073">
    <property type="component" value="Unassembled WGS sequence"/>
</dbReference>
<evidence type="ECO:0000313" key="2">
    <source>
        <dbReference type="EMBL" id="POP42594.1"/>
    </source>
</evidence>
<dbReference type="EMBL" id="PQGE01000024">
    <property type="protein sequence ID" value="POP41782.1"/>
    <property type="molecule type" value="Genomic_DNA"/>
</dbReference>